<proteinExistence type="predicted"/>
<dbReference type="InterPro" id="IPR001173">
    <property type="entry name" value="Glyco_trans_2-like"/>
</dbReference>
<dbReference type="InterPro" id="IPR050834">
    <property type="entry name" value="Glycosyltransf_2"/>
</dbReference>
<feature type="domain" description="Glycosyltransferase 2-like" evidence="1">
    <location>
        <begin position="235"/>
        <end position="345"/>
    </location>
</feature>
<dbReference type="PANTHER" id="PTHR43685">
    <property type="entry name" value="GLYCOSYLTRANSFERASE"/>
    <property type="match status" value="1"/>
</dbReference>
<comment type="caution">
    <text evidence="2">The sequence shown here is derived from an EMBL/GenBank/DDBJ whole genome shotgun (WGS) entry which is preliminary data.</text>
</comment>
<evidence type="ECO:0000259" key="1">
    <source>
        <dbReference type="Pfam" id="PF00535"/>
    </source>
</evidence>
<evidence type="ECO:0000313" key="2">
    <source>
        <dbReference type="EMBL" id="PSL03093.1"/>
    </source>
</evidence>
<accession>A0A2P8E0U5</accession>
<dbReference type="Gene3D" id="3.40.50.2000">
    <property type="entry name" value="Glycogen Phosphorylase B"/>
    <property type="match status" value="1"/>
</dbReference>
<protein>
    <submittedName>
        <fullName evidence="2">Glycosyltransferase involved in cell wall biosynthesis</fullName>
    </submittedName>
</protein>
<reference evidence="2 3" key="1">
    <citation type="submission" date="2018-03" db="EMBL/GenBank/DDBJ databases">
        <title>Genomic Encyclopedia of Archaeal and Bacterial Type Strains, Phase II (KMG-II): from individual species to whole genera.</title>
        <authorList>
            <person name="Goeker M."/>
        </authorList>
    </citation>
    <scope>NUCLEOTIDE SEQUENCE [LARGE SCALE GENOMIC DNA]</scope>
    <source>
        <strain evidence="2 3">DSM 45211</strain>
    </source>
</reference>
<dbReference type="Gene3D" id="3.90.550.10">
    <property type="entry name" value="Spore Coat Polysaccharide Biosynthesis Protein SpsA, Chain A"/>
    <property type="match status" value="1"/>
</dbReference>
<dbReference type="GO" id="GO:0016740">
    <property type="term" value="F:transferase activity"/>
    <property type="evidence" value="ECO:0007669"/>
    <property type="project" value="UniProtKB-KW"/>
</dbReference>
<dbReference type="SUPFAM" id="SSF53448">
    <property type="entry name" value="Nucleotide-diphospho-sugar transferases"/>
    <property type="match status" value="1"/>
</dbReference>
<name>A0A2P8E0U5_9ACTN</name>
<dbReference type="Pfam" id="PF00535">
    <property type="entry name" value="Glycos_transf_2"/>
    <property type="match status" value="1"/>
</dbReference>
<keyword evidence="3" id="KW-1185">Reference proteome</keyword>
<dbReference type="AlphaFoldDB" id="A0A2P8E0U5"/>
<dbReference type="Proteomes" id="UP000243528">
    <property type="component" value="Unassembled WGS sequence"/>
</dbReference>
<keyword evidence="2" id="KW-0808">Transferase</keyword>
<dbReference type="SUPFAM" id="SSF53756">
    <property type="entry name" value="UDP-Glycosyltransferase/glycogen phosphorylase"/>
    <property type="match status" value="1"/>
</dbReference>
<dbReference type="InterPro" id="IPR029044">
    <property type="entry name" value="Nucleotide-diphossugar_trans"/>
</dbReference>
<gene>
    <name evidence="2" type="ORF">CLV30_1085</name>
</gene>
<organism evidence="2 3">
    <name type="scientific">Haloactinopolyspora alba</name>
    <dbReference type="NCBI Taxonomy" id="648780"/>
    <lineage>
        <taxon>Bacteria</taxon>
        <taxon>Bacillati</taxon>
        <taxon>Actinomycetota</taxon>
        <taxon>Actinomycetes</taxon>
        <taxon>Jiangellales</taxon>
        <taxon>Jiangellaceae</taxon>
        <taxon>Haloactinopolyspora</taxon>
    </lineage>
</organism>
<dbReference type="EMBL" id="PYGE01000008">
    <property type="protein sequence ID" value="PSL03093.1"/>
    <property type="molecule type" value="Genomic_DNA"/>
</dbReference>
<dbReference type="PANTHER" id="PTHR43685:SF11">
    <property type="entry name" value="GLYCOSYLTRANSFERASE TAGX-RELATED"/>
    <property type="match status" value="1"/>
</dbReference>
<sequence>MPEDGAYERWPALSHATDWGEHSVQLLDDYLAIARHRGVATLERTALRTKSFAARHLFAHAATSGAATYAELVDAVRAHRARGGAGDPELPWLDPAWAIPLARVVGFQNLESDDTDVAVAIMSAVHDASGLEPFTSVHQKAYAELLYQAGEHARLRTLLRKLTGLREHTARHLHADLLNPFRSGKPGSRRRWLRSFNRIFRGARLEPVTLRSRGDTPFDRVECAAGPPVDGPPVTVIMTSYQPDESLVTSVRSILAQTWRNLELLIVDDASGAEFDPLLERCTALDPRVRVIRQPLNGGTYLARNAGLDAATGTFVTFQDSDDWSHPRRVEHQVRPLLDDPNMLATRSLSVRVNENLVFNRPGYEPTRANASSLMFRRREAMETVGYFDSVRKGADTEYHRRLMLTAPECCHDVPEPLALVRMADVSLSRADFSFGWHHPARHAYQTTYGHWHERVAAGDDSCYVPNDVRARAVQAPSRFDRHIPGRPNRSQHYDVVFLSEWRRYGGPQRSMMEEIRALTARGLRVGVAHMEAFRFMTSRADPLCTPLLELVDQGVVDLVQLDQGARISLLIIRYPPVLQFPPSTPTDIRVDRALILANQAPSERDGSDLRYTVRACEQTVRQLFGVECTWVPQGPIVRRALEDRVAAERLAGYDMPGILDLDEWATTRDRFRSDRPVLGRLSRDTAMKWPDDQDVLFDVYPDDDEFDVRVMGGKHTVRRITGSSAVPDNWLVYDQDEIPARQFLSQLDFFVYFHHPQWQEAFGRTILEAIATGCVAILPPHFRDLFGDAAVYCESTEVRDTVRRYYKDQERYREQVRRGYRFVQETFSHDAYARLVRDIGAGSSGQAR</sequence>
<evidence type="ECO:0000313" key="3">
    <source>
        <dbReference type="Proteomes" id="UP000243528"/>
    </source>
</evidence>
<dbReference type="CDD" id="cd00761">
    <property type="entry name" value="Glyco_tranf_GTA_type"/>
    <property type="match status" value="1"/>
</dbReference>
<dbReference type="RefSeq" id="WP_165358533.1">
    <property type="nucleotide sequence ID" value="NZ_ML142902.1"/>
</dbReference>